<dbReference type="InterPro" id="IPR006153">
    <property type="entry name" value="Cation/H_exchanger_TM"/>
</dbReference>
<keyword evidence="4 7" id="KW-0812">Transmembrane</keyword>
<dbReference type="PANTHER" id="PTHR42751:SF3">
    <property type="entry name" value="SODIUM_GLUTAMATE SYMPORTER"/>
    <property type="match status" value="1"/>
</dbReference>
<dbReference type="Pfam" id="PF02254">
    <property type="entry name" value="TrkA_N"/>
    <property type="match status" value="1"/>
</dbReference>
<dbReference type="GO" id="GO:0015297">
    <property type="term" value="F:antiporter activity"/>
    <property type="evidence" value="ECO:0007669"/>
    <property type="project" value="InterPro"/>
</dbReference>
<feature type="transmembrane region" description="Helical" evidence="7">
    <location>
        <begin position="145"/>
        <end position="165"/>
    </location>
</feature>
<feature type="transmembrane region" description="Helical" evidence="7">
    <location>
        <begin position="185"/>
        <end position="203"/>
    </location>
</feature>
<feature type="domain" description="RCK C-terminal" evidence="8">
    <location>
        <begin position="629"/>
        <end position="714"/>
    </location>
</feature>
<feature type="transmembrane region" description="Helical" evidence="7">
    <location>
        <begin position="6"/>
        <end position="24"/>
    </location>
</feature>
<feature type="transmembrane region" description="Helical" evidence="7">
    <location>
        <begin position="29"/>
        <end position="47"/>
    </location>
</feature>
<dbReference type="InterPro" id="IPR036721">
    <property type="entry name" value="RCK_C_sf"/>
</dbReference>
<reference evidence="9 10" key="1">
    <citation type="submission" date="2018-05" db="EMBL/GenBank/DDBJ databases">
        <title>A metagenomic window into the 2 km-deep terrestrial subsurface aquifer revealed taxonomically and functionally diverse microbial community comprising novel uncultured bacterial lineages.</title>
        <authorList>
            <person name="Kadnikov V.V."/>
            <person name="Mardanov A.V."/>
            <person name="Beletsky A.V."/>
            <person name="Banks D."/>
            <person name="Pimenov N.V."/>
            <person name="Frank Y.A."/>
            <person name="Karnachuk O.V."/>
            <person name="Ravin N.V."/>
        </authorList>
    </citation>
    <scope>NUCLEOTIDE SEQUENCE [LARGE SCALE GENOMIC DNA]</scope>
    <source>
        <strain evidence="9">BY</strain>
    </source>
</reference>
<evidence type="ECO:0000313" key="10">
    <source>
        <dbReference type="Proteomes" id="UP000262583"/>
    </source>
</evidence>
<dbReference type="SUPFAM" id="SSF51735">
    <property type="entry name" value="NAD(P)-binding Rossmann-fold domains"/>
    <property type="match status" value="1"/>
</dbReference>
<feature type="transmembrane region" description="Helical" evidence="7">
    <location>
        <begin position="215"/>
        <end position="234"/>
    </location>
</feature>
<evidence type="ECO:0000256" key="1">
    <source>
        <dbReference type="ARBA" id="ARBA00004141"/>
    </source>
</evidence>
<feature type="transmembrane region" description="Helical" evidence="7">
    <location>
        <begin position="293"/>
        <end position="313"/>
    </location>
</feature>
<evidence type="ECO:0000256" key="3">
    <source>
        <dbReference type="ARBA" id="ARBA00022448"/>
    </source>
</evidence>
<dbReference type="InterPro" id="IPR003148">
    <property type="entry name" value="RCK_N"/>
</dbReference>
<dbReference type="AlphaFoldDB" id="A0A2Z4Y640"/>
<keyword evidence="3" id="KW-0813">Transport</keyword>
<dbReference type="InterPro" id="IPR038770">
    <property type="entry name" value="Na+/solute_symporter_sf"/>
</dbReference>
<dbReference type="SUPFAM" id="SSF116726">
    <property type="entry name" value="TrkA C-terminal domain-like"/>
    <property type="match status" value="2"/>
</dbReference>
<name>A0A2Z4Y640_SUMC1</name>
<dbReference type="Pfam" id="PF00999">
    <property type="entry name" value="Na_H_Exchanger"/>
    <property type="match status" value="1"/>
</dbReference>
<evidence type="ECO:0000256" key="6">
    <source>
        <dbReference type="ARBA" id="ARBA00023136"/>
    </source>
</evidence>
<dbReference type="Gene3D" id="3.30.70.1450">
    <property type="entry name" value="Regulator of K+ conductance, C-terminal domain"/>
    <property type="match status" value="2"/>
</dbReference>
<dbReference type="PROSITE" id="PS51202">
    <property type="entry name" value="RCK_C"/>
    <property type="match status" value="2"/>
</dbReference>
<dbReference type="GO" id="GO:1902600">
    <property type="term" value="P:proton transmembrane transport"/>
    <property type="evidence" value="ECO:0007669"/>
    <property type="project" value="InterPro"/>
</dbReference>
<organism evidence="9 10">
    <name type="scientific">Sumerlaea chitinivorans</name>
    <dbReference type="NCBI Taxonomy" id="2250252"/>
    <lineage>
        <taxon>Bacteria</taxon>
        <taxon>Candidatus Sumerlaeota</taxon>
        <taxon>Candidatus Sumerlaeia</taxon>
        <taxon>Candidatus Sumerlaeales</taxon>
        <taxon>Candidatus Sumerlaeaceae</taxon>
        <taxon>Candidatus Sumerlaea</taxon>
    </lineage>
</organism>
<evidence type="ECO:0000256" key="4">
    <source>
        <dbReference type="ARBA" id="ARBA00022692"/>
    </source>
</evidence>
<feature type="transmembrane region" description="Helical" evidence="7">
    <location>
        <begin position="112"/>
        <end position="133"/>
    </location>
</feature>
<dbReference type="GO" id="GO:0008324">
    <property type="term" value="F:monoatomic cation transmembrane transporter activity"/>
    <property type="evidence" value="ECO:0007669"/>
    <property type="project" value="InterPro"/>
</dbReference>
<sequence>MGELLQIAAVLALAVAFGMLAALLRQPLIGIFVLTGIVVGPSGLRIISSHSQFELLGSIGISLLLFIGGLKLDIRLLRRVGRGLVWAGAAQVVGTALLALPLVAPFAGGQPMVFAVLALALTFSSTVVGLKVLADRNELDSLPGVLAMGILLIQDFAVVLILIWLDVLAMPTGHARPLPPWLGVPAGAGLLAALFGIGTLYLPPFLRRFARTPEFLTLFAITWATLLAALCETLGLSKELGAFVAGLTFAASPFKDTISSRLAPLRDFLILFFFLDVGARVEFGLLGGQLVAVGLYLGFTLLLKPAIIFGILARSGYSARTSLMSTLPLLPMSEFSFLLAANAMRAGILQPTDAGALTLAGLASFFVSPFVLNRAEEIYRFCRPWLERSEKGRKDRESTLATHIAAPTPPEIIVIGLGEYGIRLCEFLLRRGKSVLGVDFNPDVLAAAAARGIPVHYGDAEDDGLYNHLPLEKARWVVAAFRSSPLAQTVLGLLKACDWHGRVALRADNDEVARLLEEAGAHVVLRPYSDAAELAADSITESSDIVFHLGRWPMAFREVRLPSHAGTVGQSLAALQLRSTTGASVLAISRAGRTTLDPPGDFILYPNDRLLLMGAPHALDAAEEALTNPAPSSVESEFQFDVAEIRLPANSPVVHETLEQSRIRQTYGVTVAAVLREGRWTINPGGSFSLLPNDYVLVVGPADKVEAFRLLHTRTTQPLR</sequence>
<feature type="transmembrane region" description="Helical" evidence="7">
    <location>
        <begin position="53"/>
        <end position="72"/>
    </location>
</feature>
<dbReference type="Gene3D" id="3.40.50.720">
    <property type="entry name" value="NAD(P)-binding Rossmann-like Domain"/>
    <property type="match status" value="1"/>
</dbReference>
<dbReference type="InterPro" id="IPR006037">
    <property type="entry name" value="RCK_C"/>
</dbReference>
<evidence type="ECO:0000256" key="5">
    <source>
        <dbReference type="ARBA" id="ARBA00022989"/>
    </source>
</evidence>
<evidence type="ECO:0000256" key="7">
    <source>
        <dbReference type="SAM" id="Phobius"/>
    </source>
</evidence>
<dbReference type="GO" id="GO:0006813">
    <property type="term" value="P:potassium ion transport"/>
    <property type="evidence" value="ECO:0007669"/>
    <property type="project" value="InterPro"/>
</dbReference>
<evidence type="ECO:0000256" key="2">
    <source>
        <dbReference type="ARBA" id="ARBA00005551"/>
    </source>
</evidence>
<dbReference type="EMBL" id="CP030759">
    <property type="protein sequence ID" value="AXA36660.1"/>
    <property type="molecule type" value="Genomic_DNA"/>
</dbReference>
<gene>
    <name evidence="9" type="ORF">BRCON_1883</name>
</gene>
<dbReference type="Gene3D" id="1.20.1530.20">
    <property type="match status" value="1"/>
</dbReference>
<protein>
    <submittedName>
        <fullName evidence="9">Sodium/hydrogen exchanger family protein</fullName>
    </submittedName>
</protein>
<feature type="domain" description="RCK C-terminal" evidence="8">
    <location>
        <begin position="544"/>
        <end position="628"/>
    </location>
</feature>
<dbReference type="GO" id="GO:0016020">
    <property type="term" value="C:membrane"/>
    <property type="evidence" value="ECO:0007669"/>
    <property type="project" value="UniProtKB-SubCell"/>
</dbReference>
<dbReference type="InterPro" id="IPR036291">
    <property type="entry name" value="NAD(P)-bd_dom_sf"/>
</dbReference>
<accession>A0A2Z4Y640</accession>
<evidence type="ECO:0000259" key="8">
    <source>
        <dbReference type="PROSITE" id="PS51202"/>
    </source>
</evidence>
<keyword evidence="5 7" id="KW-1133">Transmembrane helix</keyword>
<keyword evidence="6 7" id="KW-0472">Membrane</keyword>
<feature type="transmembrane region" description="Helical" evidence="7">
    <location>
        <begin position="354"/>
        <end position="372"/>
    </location>
</feature>
<comment type="similarity">
    <text evidence="2">Belongs to the monovalent cation:proton antiporter 2 (CPA2) transporter (TC 2.A.37) family.</text>
</comment>
<dbReference type="KEGG" id="schv:BRCON_1883"/>
<dbReference type="Proteomes" id="UP000262583">
    <property type="component" value="Chromosome"/>
</dbReference>
<comment type="subcellular location">
    <subcellularLocation>
        <location evidence="1">Membrane</location>
        <topology evidence="1">Multi-pass membrane protein</topology>
    </subcellularLocation>
</comment>
<feature type="transmembrane region" description="Helical" evidence="7">
    <location>
        <begin position="84"/>
        <end position="106"/>
    </location>
</feature>
<dbReference type="PANTHER" id="PTHR42751">
    <property type="entry name" value="SODIUM/HYDROGEN EXCHANGER FAMILY/TRKA DOMAIN PROTEIN"/>
    <property type="match status" value="1"/>
</dbReference>
<evidence type="ECO:0000313" key="9">
    <source>
        <dbReference type="EMBL" id="AXA36660.1"/>
    </source>
</evidence>
<dbReference type="Pfam" id="PF02080">
    <property type="entry name" value="TrkA_C"/>
    <property type="match status" value="2"/>
</dbReference>
<proteinExistence type="inferred from homology"/>